<comment type="caution">
    <text evidence="3">The sequence shown here is derived from an EMBL/GenBank/DDBJ whole genome shotgun (WGS) entry which is preliminary data.</text>
</comment>
<organism evidence="3 4">
    <name type="scientific">Chrysochromulina tobinii</name>
    <dbReference type="NCBI Taxonomy" id="1460289"/>
    <lineage>
        <taxon>Eukaryota</taxon>
        <taxon>Haptista</taxon>
        <taxon>Haptophyta</taxon>
        <taxon>Prymnesiophyceae</taxon>
        <taxon>Prymnesiales</taxon>
        <taxon>Chrysochromulinaceae</taxon>
        <taxon>Chrysochromulina</taxon>
    </lineage>
</organism>
<gene>
    <name evidence="3" type="ORF">Ctob_005765</name>
</gene>
<feature type="compositionally biased region" description="Basic and acidic residues" evidence="2">
    <location>
        <begin position="161"/>
        <end position="189"/>
    </location>
</feature>
<dbReference type="Proteomes" id="UP000037460">
    <property type="component" value="Unassembled WGS sequence"/>
</dbReference>
<reference evidence="4" key="1">
    <citation type="journal article" date="2015" name="PLoS Genet.">
        <title>Genome Sequence and Transcriptome Analyses of Chrysochromulina tobin: Metabolic Tools for Enhanced Algal Fitness in the Prominent Order Prymnesiales (Haptophyceae).</title>
        <authorList>
            <person name="Hovde B.T."/>
            <person name="Deodato C.R."/>
            <person name="Hunsperger H.M."/>
            <person name="Ryken S.A."/>
            <person name="Yost W."/>
            <person name="Jha R.K."/>
            <person name="Patterson J."/>
            <person name="Monnat R.J. Jr."/>
            <person name="Barlow S.B."/>
            <person name="Starkenburg S.R."/>
            <person name="Cattolico R.A."/>
        </authorList>
    </citation>
    <scope>NUCLEOTIDE SEQUENCE</scope>
    <source>
        <strain evidence="4">CCMP291</strain>
    </source>
</reference>
<evidence type="ECO:0000256" key="1">
    <source>
        <dbReference type="SAM" id="Coils"/>
    </source>
</evidence>
<evidence type="ECO:0000313" key="4">
    <source>
        <dbReference type="Proteomes" id="UP000037460"/>
    </source>
</evidence>
<feature type="region of interest" description="Disordered" evidence="2">
    <location>
        <begin position="217"/>
        <end position="256"/>
    </location>
</feature>
<keyword evidence="1" id="KW-0175">Coiled coil</keyword>
<dbReference type="AlphaFoldDB" id="A0A0M0JJ96"/>
<evidence type="ECO:0000313" key="3">
    <source>
        <dbReference type="EMBL" id="KOO26666.1"/>
    </source>
</evidence>
<keyword evidence="4" id="KW-1185">Reference proteome</keyword>
<evidence type="ECO:0000256" key="2">
    <source>
        <dbReference type="SAM" id="MobiDB-lite"/>
    </source>
</evidence>
<proteinExistence type="predicted"/>
<name>A0A0M0JJ96_9EUKA</name>
<protein>
    <submittedName>
        <fullName evidence="3">Uncharacterized protein</fullName>
    </submittedName>
</protein>
<feature type="coiled-coil region" evidence="1">
    <location>
        <begin position="41"/>
        <end position="100"/>
    </location>
</feature>
<accession>A0A0M0JJ96</accession>
<feature type="region of interest" description="Disordered" evidence="2">
    <location>
        <begin position="128"/>
        <end position="189"/>
    </location>
</feature>
<feature type="compositionally biased region" description="Low complexity" evidence="2">
    <location>
        <begin position="238"/>
        <end position="256"/>
    </location>
</feature>
<dbReference type="EMBL" id="JWZX01002820">
    <property type="protein sequence ID" value="KOO26666.1"/>
    <property type="molecule type" value="Genomic_DNA"/>
</dbReference>
<sequence>MATSDQESWAMQNEADSNVLHAWLHAAQSQVAVLSRHRLEEHGSRAEAERHKQNADELERRHLGLLREHARLAHQMRTQLEAAERRALDAEESAARMDEERHQWRARVDESSMIKSMMTELITVSSDVDAGAAEEEPTERTMEEEAASEIASEIAPKAKRPTREEVAAAKAAEARRAAETKAAAKEAAARRAAIIERAEAEAAKVKAANMAANKAVGTEAKAKSGGKAVVVGGGVGPGAASSSLPPKGSPSNKPKR</sequence>